<dbReference type="Pfam" id="PF13202">
    <property type="entry name" value="EF-hand_5"/>
    <property type="match status" value="2"/>
</dbReference>
<gene>
    <name evidence="5" type="ORF">EZV62_021561</name>
</gene>
<dbReference type="InterPro" id="IPR011992">
    <property type="entry name" value="EF-hand-dom_pair"/>
</dbReference>
<dbReference type="EMBL" id="VAHF01000010">
    <property type="protein sequence ID" value="TXG52392.1"/>
    <property type="molecule type" value="Genomic_DNA"/>
</dbReference>
<evidence type="ECO:0000259" key="4">
    <source>
        <dbReference type="PROSITE" id="PS50222"/>
    </source>
</evidence>
<dbReference type="PROSITE" id="PS50222">
    <property type="entry name" value="EF_HAND_2"/>
    <property type="match status" value="4"/>
</dbReference>
<proteinExistence type="predicted"/>
<keyword evidence="3" id="KW-0106">Calcium</keyword>
<dbReference type="AlphaFoldDB" id="A0A5C7H7G7"/>
<dbReference type="CDD" id="cd00051">
    <property type="entry name" value="EFh"/>
    <property type="match status" value="1"/>
</dbReference>
<dbReference type="Proteomes" id="UP000323000">
    <property type="component" value="Chromosome 10"/>
</dbReference>
<accession>A0A5C7H7G7</accession>
<feature type="domain" description="EF-hand" evidence="4">
    <location>
        <begin position="180"/>
        <end position="204"/>
    </location>
</feature>
<keyword evidence="6" id="KW-1185">Reference proteome</keyword>
<dbReference type="PROSITE" id="PS00018">
    <property type="entry name" value="EF_HAND_1"/>
    <property type="match status" value="4"/>
</dbReference>
<dbReference type="Pfam" id="PF13499">
    <property type="entry name" value="EF-hand_7"/>
    <property type="match status" value="1"/>
</dbReference>
<reference evidence="6" key="1">
    <citation type="journal article" date="2019" name="Gigascience">
        <title>De novo genome assembly of the endangered Acer yangbiense, a plant species with extremely small populations endemic to Yunnan Province, China.</title>
        <authorList>
            <person name="Yang J."/>
            <person name="Wariss H.M."/>
            <person name="Tao L."/>
            <person name="Zhang R."/>
            <person name="Yun Q."/>
            <person name="Hollingsworth P."/>
            <person name="Dao Z."/>
            <person name="Luo G."/>
            <person name="Guo H."/>
            <person name="Ma Y."/>
            <person name="Sun W."/>
        </authorList>
    </citation>
    <scope>NUCLEOTIDE SEQUENCE [LARGE SCALE GENOMIC DNA]</scope>
    <source>
        <strain evidence="6">cv. Malutang</strain>
    </source>
</reference>
<dbReference type="SMART" id="SM00054">
    <property type="entry name" value="EFh"/>
    <property type="match status" value="4"/>
</dbReference>
<feature type="domain" description="EF-hand" evidence="4">
    <location>
        <begin position="64"/>
        <end position="95"/>
    </location>
</feature>
<name>A0A5C7H7G7_9ROSI</name>
<dbReference type="InterPro" id="IPR018247">
    <property type="entry name" value="EF_Hand_1_Ca_BS"/>
</dbReference>
<sequence>MSIAIEKSSGCLSFVRRKGVRVPYTEAQLERMLMQFDGDRDGRLSKQDLTKALESLGSSFPAWRVWRALCHADEDGDGYISKDELNSLVKYIVKQAQLIEFQNMSNEKSVDKKWHWSWPWTRRNKRSVDQIPLNEGELKNWLRKFDENQDGHLSKEELEKALEELDSSFPAWRSWRALYHADENGDGYISEDELDGLVKYIIKRGYTYAPSNS</sequence>
<dbReference type="Gene3D" id="1.10.238.10">
    <property type="entry name" value="EF-hand"/>
    <property type="match status" value="3"/>
</dbReference>
<keyword evidence="1" id="KW-0479">Metal-binding</keyword>
<dbReference type="SUPFAM" id="SSF47473">
    <property type="entry name" value="EF-hand"/>
    <property type="match status" value="1"/>
</dbReference>
<evidence type="ECO:0000313" key="6">
    <source>
        <dbReference type="Proteomes" id="UP000323000"/>
    </source>
</evidence>
<evidence type="ECO:0000256" key="3">
    <source>
        <dbReference type="ARBA" id="ARBA00022837"/>
    </source>
</evidence>
<protein>
    <recommendedName>
        <fullName evidence="4">EF-hand domain-containing protein</fullName>
    </recommendedName>
</protein>
<evidence type="ECO:0000256" key="1">
    <source>
        <dbReference type="ARBA" id="ARBA00022723"/>
    </source>
</evidence>
<dbReference type="InterPro" id="IPR002048">
    <property type="entry name" value="EF_hand_dom"/>
</dbReference>
<feature type="domain" description="EF-hand" evidence="4">
    <location>
        <begin position="24"/>
        <end position="59"/>
    </location>
</feature>
<dbReference type="GO" id="GO:0005509">
    <property type="term" value="F:calcium ion binding"/>
    <property type="evidence" value="ECO:0007669"/>
    <property type="project" value="InterPro"/>
</dbReference>
<organism evidence="5 6">
    <name type="scientific">Acer yangbiense</name>
    <dbReference type="NCBI Taxonomy" id="1000413"/>
    <lineage>
        <taxon>Eukaryota</taxon>
        <taxon>Viridiplantae</taxon>
        <taxon>Streptophyta</taxon>
        <taxon>Embryophyta</taxon>
        <taxon>Tracheophyta</taxon>
        <taxon>Spermatophyta</taxon>
        <taxon>Magnoliopsida</taxon>
        <taxon>eudicotyledons</taxon>
        <taxon>Gunneridae</taxon>
        <taxon>Pentapetalae</taxon>
        <taxon>rosids</taxon>
        <taxon>malvids</taxon>
        <taxon>Sapindales</taxon>
        <taxon>Sapindaceae</taxon>
        <taxon>Hippocastanoideae</taxon>
        <taxon>Acereae</taxon>
        <taxon>Acer</taxon>
    </lineage>
</organism>
<dbReference type="OrthoDB" id="26525at2759"/>
<dbReference type="InterPro" id="IPR039647">
    <property type="entry name" value="EF_hand_pair_protein_CML-like"/>
</dbReference>
<feature type="domain" description="EF-hand" evidence="4">
    <location>
        <begin position="133"/>
        <end position="168"/>
    </location>
</feature>
<evidence type="ECO:0000313" key="5">
    <source>
        <dbReference type="EMBL" id="TXG52392.1"/>
    </source>
</evidence>
<evidence type="ECO:0000256" key="2">
    <source>
        <dbReference type="ARBA" id="ARBA00022737"/>
    </source>
</evidence>
<dbReference type="PANTHER" id="PTHR10891">
    <property type="entry name" value="EF-HAND CALCIUM-BINDING DOMAIN CONTAINING PROTEIN"/>
    <property type="match status" value="1"/>
</dbReference>
<comment type="caution">
    <text evidence="5">The sequence shown here is derived from an EMBL/GenBank/DDBJ whole genome shotgun (WGS) entry which is preliminary data.</text>
</comment>
<keyword evidence="2" id="KW-0677">Repeat</keyword>